<dbReference type="GO" id="GO:0005509">
    <property type="term" value="F:calcium ion binding"/>
    <property type="evidence" value="ECO:0007669"/>
    <property type="project" value="InterPro"/>
</dbReference>
<keyword evidence="11" id="KW-0969">Cilium</keyword>
<evidence type="ECO:0000256" key="20">
    <source>
        <dbReference type="SAM" id="MobiDB-lite"/>
    </source>
</evidence>
<dbReference type="FunFam" id="1.10.238.10:FF:000121">
    <property type="entry name" value="EF-hand calcium-binding domain-containing protein 6"/>
    <property type="match status" value="1"/>
</dbReference>
<keyword evidence="14" id="KW-0539">Nucleus</keyword>
<feature type="domain" description="EF-hand" evidence="21">
    <location>
        <begin position="1067"/>
        <end position="1102"/>
    </location>
</feature>
<accession>H0V2W2</accession>
<evidence type="ECO:0000256" key="6">
    <source>
        <dbReference type="ARBA" id="ARBA00022723"/>
    </source>
</evidence>
<evidence type="ECO:0000256" key="13">
    <source>
        <dbReference type="ARBA" id="ARBA00023212"/>
    </source>
</evidence>
<dbReference type="FunCoup" id="H0V2W2">
    <property type="interactions" value="333"/>
</dbReference>
<reference evidence="22" key="3">
    <citation type="submission" date="2025-09" db="UniProtKB">
        <authorList>
            <consortium name="Ensembl"/>
        </authorList>
    </citation>
    <scope>IDENTIFICATION</scope>
    <source>
        <strain evidence="22">2N</strain>
    </source>
</reference>
<dbReference type="GO" id="GO:0036126">
    <property type="term" value="C:sperm flagellum"/>
    <property type="evidence" value="ECO:0007669"/>
    <property type="project" value="Ensembl"/>
</dbReference>
<evidence type="ECO:0000256" key="12">
    <source>
        <dbReference type="ARBA" id="ARBA00023163"/>
    </source>
</evidence>
<dbReference type="Pfam" id="PF13833">
    <property type="entry name" value="EF-hand_8"/>
    <property type="match status" value="1"/>
</dbReference>
<evidence type="ECO:0000256" key="11">
    <source>
        <dbReference type="ARBA" id="ARBA00023069"/>
    </source>
</evidence>
<dbReference type="GO" id="GO:0160111">
    <property type="term" value="C:axonemal A tubule inner sheath"/>
    <property type="evidence" value="ECO:0007669"/>
    <property type="project" value="Ensembl"/>
</dbReference>
<keyword evidence="7" id="KW-0677">Repeat</keyword>
<feature type="compositionally biased region" description="Polar residues" evidence="20">
    <location>
        <begin position="1252"/>
        <end position="1277"/>
    </location>
</feature>
<dbReference type="FunFam" id="1.10.238.10:FF:000242">
    <property type="entry name" value="EF-hand calcium binding domain 6"/>
    <property type="match status" value="1"/>
</dbReference>
<dbReference type="PROSITE" id="PS50222">
    <property type="entry name" value="EF_HAND_2"/>
    <property type="match status" value="7"/>
</dbReference>
<evidence type="ECO:0000256" key="7">
    <source>
        <dbReference type="ARBA" id="ARBA00022737"/>
    </source>
</evidence>
<dbReference type="GO" id="GO:0005654">
    <property type="term" value="C:nucleoplasm"/>
    <property type="evidence" value="ECO:0007669"/>
    <property type="project" value="Ensembl"/>
</dbReference>
<feature type="domain" description="EF-hand" evidence="21">
    <location>
        <begin position="100"/>
        <end position="135"/>
    </location>
</feature>
<dbReference type="Proteomes" id="UP000005447">
    <property type="component" value="Unassembled WGS sequence"/>
</dbReference>
<dbReference type="InterPro" id="IPR002048">
    <property type="entry name" value="EF_hand_dom"/>
</dbReference>
<dbReference type="OMA" id="NLCEKRS"/>
<dbReference type="SUPFAM" id="SSF47473">
    <property type="entry name" value="EF-hand"/>
    <property type="match status" value="5"/>
</dbReference>
<evidence type="ECO:0000256" key="18">
    <source>
        <dbReference type="ARBA" id="ARBA00069150"/>
    </source>
</evidence>
<name>H0V2W2_CAVPO</name>
<dbReference type="Pfam" id="PF13499">
    <property type="entry name" value="EF-hand_7"/>
    <property type="match status" value="1"/>
</dbReference>
<dbReference type="PANTHER" id="PTHR20875:SF2">
    <property type="entry name" value="EF-HAND CALCIUM-BINDING DOMAIN-CONTAINING PROTEIN 6"/>
    <property type="match status" value="1"/>
</dbReference>
<dbReference type="Pfam" id="PF08976">
    <property type="entry name" value="EF-hand_11"/>
    <property type="match status" value="1"/>
</dbReference>
<sequence>MWAPSRFPGTRGSFSKAEVIRSLLCHRTLMNKMMTVPDWHTLYVPTRKAQCSRPHSSPSSVCPKNSVQSMLRPSSSPSAAENPVLSFLDIKRILFQKINDRKDELRKAFQLLDAGRSLTVTKGELKRVIGTFLLPLTREQFQDLLAQIPLTGSGNVPYLEFLSKFGGSDLNINVIKRGGGHEMDSCRTLKELEIQIGEKVFRNPKAVIKAFRLLDVSSTGRVQPQQLRRVLETFCLQMTEEEYQKFSKHYGIDKDTAVDYGVFLKNLSKSNDVHLRYFMGNQEVSPENPQARTLKREHWLSSTPSEESWGGYSLDDIEKAFCREFSKSIDKIEKALSAGDPSRGGYVSLNYLKVVLDTFVCRLPRRLFLQLMKRFGFKTTARINWKQFLTSYYELQGLEASNTVPPLKRDSTHSRSRSRRENAVTKLLRRAEASSEPLRKALLMSSSTKPGGRMTGDELRQILSATLVKVSDSEFRELMRTLDPEATGVVTAGSFLDLLEASPKTRKTSPCTGAKTPLPLAWVSVEAMVHDAIAKNLQAFCNMLQSYDLRDTGLMAQSNFKAVMHVFCPFLTHKHLKKLCCKFQDPTSEKILYKKLLACIRVSGSPTVSPKDQPCGHFQKEEGQFSGRTKPTRDRTPTIKNMTRDEAIENLKSRIKRQDPVFRKRFLEVSGGLLGKIGLRDFKKVLEDSGMPMDEVQYSLLATKIGFRKEGMSYLDFAVGFEGTGGHTPPRTCPAGASRLSLIGHFVTAEECLKLFPKRLRESFRDPYSAFFKIDTDRDGIISMRDLHRLLQQLLFNLKDEEFERLLGLLGLRLSVTLNFREFQSLCEKGPSPMDEAPQRLLRPKQKVADSELACEQAHQYLVIKAKTRWTDLSKNFIETDTEGNGILRRRDIKNALYGFDIPLTPREFEKLWQSYDTEGRGYITYQEFLQKLGINYSPTVHRPYAEDYFNFLGHFTKPQQVQEEIQELQQSTERAKPARWAWESRRSQVLQECGCPLQEEELAALLNSLGIICHDNTINYLDFLRALESSKAARPQREEKEDAVPINFSTLNPEEVVKSVQEVVSTSQQALSQAFSALDKEDTGFVKATDFGQVLKDFCHKLTDSQYHLFLRKLRIHLTPSIHWKYFLETFGCFLEEAADEWAERMPRVPPPTSPREAAIAELLARLQKAVTTHHYAFAQEFKNFDTNKSNTVSRDEFRAVCTHHLQILTDKQFDRLWGEMPVTARGRLKYQEFLSRFGVEQVASPPATGDSVQAQKGSSVPQVSNRTQSAISSPTRDLRAELKSRSHPCTPAGDLPLQNCEPVESRLRKQVQGCWRALLKDCKEKDLARLGTIAAPDFLALVQQFRLDLSKEESQQLLTKYDLKNNGTFAYCDFIQNCVLLLRATETSLMRRLKIQNTHKMKEAGAESCSFYAALLRIQPKILHCWRPMRRMFKAYDQGGTGILSADDFRKVLRQFSINLSEEEFFHLLEYYDKTLSSKVSYNDFLRAFLQ</sequence>
<dbReference type="PANTHER" id="PTHR20875">
    <property type="entry name" value="EF-HAND CALCIUM-BINDING DOMAIN-CONTAINING PROTEIN 6-RELATED"/>
    <property type="match status" value="1"/>
</dbReference>
<dbReference type="Gene3D" id="1.10.238.10">
    <property type="entry name" value="EF-hand"/>
    <property type="match status" value="10"/>
</dbReference>
<feature type="region of interest" description="Disordered" evidence="20">
    <location>
        <begin position="50"/>
        <end position="80"/>
    </location>
</feature>
<feature type="domain" description="EF-hand" evidence="21">
    <location>
        <begin position="1431"/>
        <end position="1461"/>
    </location>
</feature>
<dbReference type="InterPro" id="IPR015070">
    <property type="entry name" value="EF_hand_DJBP"/>
</dbReference>
<reference evidence="23" key="1">
    <citation type="journal article" date="2011" name="Nature">
        <title>A high-resolution map of human evolutionary constraint using 29 mammals.</title>
        <authorList>
            <person name="Lindblad-Toh K."/>
            <person name="Garber M."/>
            <person name="Zuk O."/>
            <person name="Lin M.F."/>
            <person name="Parker B.J."/>
            <person name="Washietl S."/>
            <person name="Kheradpour P."/>
            <person name="Ernst J."/>
            <person name="Jordan G."/>
            <person name="Mauceli E."/>
            <person name="Ward L.D."/>
            <person name="Lowe C.B."/>
            <person name="Holloway A.K."/>
            <person name="Clamp M."/>
            <person name="Gnerre S."/>
            <person name="Alfoldi J."/>
            <person name="Beal K."/>
            <person name="Chang J."/>
            <person name="Clawson H."/>
            <person name="Cuff J."/>
            <person name="Di Palma F."/>
            <person name="Fitzgerald S."/>
            <person name="Flicek P."/>
            <person name="Guttman M."/>
            <person name="Hubisz M.J."/>
            <person name="Jaffe D.B."/>
            <person name="Jungreis I."/>
            <person name="Kent W.J."/>
            <person name="Kostka D."/>
            <person name="Lara M."/>
            <person name="Martins A.L."/>
            <person name="Massingham T."/>
            <person name="Moltke I."/>
            <person name="Raney B.J."/>
            <person name="Rasmussen M.D."/>
            <person name="Robinson J."/>
            <person name="Stark A."/>
            <person name="Vilella A.J."/>
            <person name="Wen J."/>
            <person name="Xie X."/>
            <person name="Zody M.C."/>
            <person name="Baldwin J."/>
            <person name="Bloom T."/>
            <person name="Chin C.W."/>
            <person name="Heiman D."/>
            <person name="Nicol R."/>
            <person name="Nusbaum C."/>
            <person name="Young S."/>
            <person name="Wilkinson J."/>
            <person name="Worley K.C."/>
            <person name="Kovar C.L."/>
            <person name="Muzny D.M."/>
            <person name="Gibbs R.A."/>
            <person name="Cree A."/>
            <person name="Dihn H.H."/>
            <person name="Fowler G."/>
            <person name="Jhangiani S."/>
            <person name="Joshi V."/>
            <person name="Lee S."/>
            <person name="Lewis L.R."/>
            <person name="Nazareth L.V."/>
            <person name="Okwuonu G."/>
            <person name="Santibanez J."/>
            <person name="Warren W.C."/>
            <person name="Mardis E.R."/>
            <person name="Weinstock G.M."/>
            <person name="Wilson R.K."/>
            <person name="Delehaunty K."/>
            <person name="Dooling D."/>
            <person name="Fronik C."/>
            <person name="Fulton L."/>
            <person name="Fulton B."/>
            <person name="Graves T."/>
            <person name="Minx P."/>
            <person name="Sodergren E."/>
            <person name="Birney E."/>
            <person name="Margulies E.H."/>
            <person name="Herrero J."/>
            <person name="Green E.D."/>
            <person name="Haussler D."/>
            <person name="Siepel A."/>
            <person name="Goldman N."/>
            <person name="Pollard K.S."/>
            <person name="Pedersen J.S."/>
            <person name="Lander E.S."/>
            <person name="Kellis M."/>
        </authorList>
    </citation>
    <scope>NUCLEOTIDE SEQUENCE [LARGE SCALE GENOMIC DNA]</scope>
    <source>
        <strain evidence="23">2N</strain>
    </source>
</reference>
<protein>
    <recommendedName>
        <fullName evidence="18">EF-hand calcium-binding domain-containing protein 6</fullName>
    </recommendedName>
    <alternativeName>
        <fullName evidence="19">DJ-1-binding protein</fullName>
    </alternativeName>
</protein>
<keyword evidence="6" id="KW-0479">Metal-binding</keyword>
<comment type="subcellular location">
    <subcellularLocation>
        <location evidence="2">Cytoplasm</location>
        <location evidence="2">Cytoskeleton</location>
        <location evidence="2">Flagellum axoneme</location>
    </subcellularLocation>
    <subcellularLocation>
        <location evidence="1">Nucleus</location>
    </subcellularLocation>
</comment>
<reference evidence="22" key="2">
    <citation type="submission" date="2025-08" db="UniProtKB">
        <authorList>
            <consortium name="Ensembl"/>
        </authorList>
    </citation>
    <scope>IDENTIFICATION</scope>
    <source>
        <strain evidence="22">2N</strain>
    </source>
</reference>
<gene>
    <name evidence="22" type="primary">EFCAB6</name>
</gene>
<evidence type="ECO:0000256" key="4">
    <source>
        <dbReference type="ARBA" id="ARBA00022491"/>
    </source>
</evidence>
<dbReference type="STRING" id="10141.ENSCPOP00000003896"/>
<dbReference type="HOGENOM" id="CLU_004260_0_0_1"/>
<keyword evidence="12" id="KW-0804">Transcription</keyword>
<dbReference type="FunFam" id="1.10.238.10:FF:000240">
    <property type="entry name" value="EF-hand calcium-binding domain-containing protein 6"/>
    <property type="match status" value="1"/>
</dbReference>
<dbReference type="FunFam" id="1.10.238.10:FF:000179">
    <property type="entry name" value="EF-hand calcium-binding domain-containing protein 6"/>
    <property type="match status" value="1"/>
</dbReference>
<comment type="subunit">
    <text evidence="17">Microtubule inner protein component of sperm flagellar doublet microtubules. Binds PARK7. Part of a ternary complex containing PARK7, EFCAB6/DJBP and AR.</text>
</comment>
<dbReference type="EMBL" id="AAKN02031340">
    <property type="status" value="NOT_ANNOTATED_CDS"/>
    <property type="molecule type" value="Genomic_DNA"/>
</dbReference>
<dbReference type="eggNOG" id="KOG0027">
    <property type="taxonomic scope" value="Eukaryota"/>
</dbReference>
<feature type="region of interest" description="Disordered" evidence="20">
    <location>
        <begin position="1246"/>
        <end position="1279"/>
    </location>
</feature>
<dbReference type="GO" id="GO:0030317">
    <property type="term" value="P:flagellated sperm motility"/>
    <property type="evidence" value="ECO:0007669"/>
    <property type="project" value="Ensembl"/>
</dbReference>
<evidence type="ECO:0000256" key="2">
    <source>
        <dbReference type="ARBA" id="ARBA00004611"/>
    </source>
</evidence>
<dbReference type="FunFam" id="1.10.238.10:FF:000325">
    <property type="entry name" value="EF-hand calcium binding domain 6"/>
    <property type="match status" value="1"/>
</dbReference>
<comment type="function">
    <text evidence="16">Negatively regulates the androgen receptor by recruiting histone deacetylase complex, and protein DJ-1 antagonizes this inhibition by abrogation of this complex. Microtubule inner protein (MIP) part of the dynein-decorated doublet microtubules (DMTs) in cilia axoneme, which is required for motile cilia beating.</text>
</comment>
<evidence type="ECO:0000256" key="16">
    <source>
        <dbReference type="ARBA" id="ARBA00054968"/>
    </source>
</evidence>
<evidence type="ECO:0000256" key="5">
    <source>
        <dbReference type="ARBA" id="ARBA00022553"/>
    </source>
</evidence>
<dbReference type="Ensembl" id="ENSCPOT00000004366.3">
    <property type="protein sequence ID" value="ENSCPOP00000003896.3"/>
    <property type="gene ID" value="ENSCPOG00000004320.4"/>
</dbReference>
<feature type="domain" description="EF-hand" evidence="21">
    <location>
        <begin position="904"/>
        <end position="939"/>
    </location>
</feature>
<dbReference type="EMBL" id="AAKN02031339">
    <property type="status" value="NOT_ANNOTATED_CDS"/>
    <property type="molecule type" value="Genomic_DNA"/>
</dbReference>
<feature type="domain" description="EF-hand" evidence="21">
    <location>
        <begin position="202"/>
        <end position="237"/>
    </location>
</feature>
<evidence type="ECO:0000313" key="22">
    <source>
        <dbReference type="Ensembl" id="ENSCPOP00000003896.3"/>
    </source>
</evidence>
<evidence type="ECO:0000256" key="9">
    <source>
        <dbReference type="ARBA" id="ARBA00022846"/>
    </source>
</evidence>
<dbReference type="EMBL" id="AAKN02031338">
    <property type="status" value="NOT_ANNOTATED_CDS"/>
    <property type="molecule type" value="Genomic_DNA"/>
</dbReference>
<dbReference type="InParanoid" id="H0V2W2"/>
<dbReference type="VEuPathDB" id="HostDB:ENSCPOG00000004320"/>
<organism evidence="22 23">
    <name type="scientific">Cavia porcellus</name>
    <name type="common">Guinea pig</name>
    <dbReference type="NCBI Taxonomy" id="10141"/>
    <lineage>
        <taxon>Eukaryota</taxon>
        <taxon>Metazoa</taxon>
        <taxon>Chordata</taxon>
        <taxon>Craniata</taxon>
        <taxon>Vertebrata</taxon>
        <taxon>Euteleostomi</taxon>
        <taxon>Mammalia</taxon>
        <taxon>Eutheria</taxon>
        <taxon>Euarchontoglires</taxon>
        <taxon>Glires</taxon>
        <taxon>Rodentia</taxon>
        <taxon>Hystricomorpha</taxon>
        <taxon>Caviidae</taxon>
        <taxon>Cavia</taxon>
    </lineage>
</organism>
<feature type="domain" description="EF-hand" evidence="21">
    <location>
        <begin position="1183"/>
        <end position="1209"/>
    </location>
</feature>
<feature type="compositionally biased region" description="Polar residues" evidence="20">
    <location>
        <begin position="53"/>
        <end position="79"/>
    </location>
</feature>
<keyword evidence="15" id="KW-0966">Cell projection</keyword>
<keyword evidence="9" id="KW-0282">Flagellum</keyword>
<evidence type="ECO:0000256" key="1">
    <source>
        <dbReference type="ARBA" id="ARBA00004123"/>
    </source>
</evidence>
<dbReference type="SMART" id="SM00054">
    <property type="entry name" value="EFh"/>
    <property type="match status" value="9"/>
</dbReference>
<feature type="region of interest" description="Disordered" evidence="20">
    <location>
        <begin position="403"/>
        <end position="423"/>
    </location>
</feature>
<dbReference type="Bgee" id="ENSCPOG00000004320">
    <property type="expression patterns" value="Expressed in testis and 7 other cell types or tissues"/>
</dbReference>
<keyword evidence="5" id="KW-0597">Phosphoprotein</keyword>
<keyword evidence="3" id="KW-0963">Cytoplasm</keyword>
<evidence type="ECO:0000256" key="10">
    <source>
        <dbReference type="ARBA" id="ARBA00023015"/>
    </source>
</evidence>
<dbReference type="InterPro" id="IPR018247">
    <property type="entry name" value="EF_Hand_1_Ca_BS"/>
</dbReference>
<evidence type="ECO:0000256" key="19">
    <source>
        <dbReference type="ARBA" id="ARBA00083181"/>
    </source>
</evidence>
<evidence type="ECO:0000259" key="21">
    <source>
        <dbReference type="PROSITE" id="PS50222"/>
    </source>
</evidence>
<keyword evidence="8" id="KW-0106">Calcium</keyword>
<feature type="region of interest" description="Disordered" evidence="20">
    <location>
        <begin position="610"/>
        <end position="637"/>
    </location>
</feature>
<dbReference type="InterPro" id="IPR011992">
    <property type="entry name" value="EF-hand-dom_pair"/>
</dbReference>
<keyword evidence="23" id="KW-1185">Reference proteome</keyword>
<dbReference type="FunFam" id="1.10.238.10:FF:000243">
    <property type="entry name" value="EF-hand calcium binding domain 6"/>
    <property type="match status" value="1"/>
</dbReference>
<dbReference type="CDD" id="cd00051">
    <property type="entry name" value="EFh"/>
    <property type="match status" value="2"/>
</dbReference>
<evidence type="ECO:0000313" key="23">
    <source>
        <dbReference type="Proteomes" id="UP000005447"/>
    </source>
</evidence>
<dbReference type="GeneTree" id="ENSGT00390000013629"/>
<keyword evidence="4" id="KW-0678">Repressor</keyword>
<dbReference type="PROSITE" id="PS00018">
    <property type="entry name" value="EF_HAND_1"/>
    <property type="match status" value="2"/>
</dbReference>
<dbReference type="Pfam" id="PF13202">
    <property type="entry name" value="EF-hand_5"/>
    <property type="match status" value="1"/>
</dbReference>
<keyword evidence="10" id="KW-0805">Transcription regulation</keyword>
<evidence type="ECO:0000256" key="8">
    <source>
        <dbReference type="ARBA" id="ARBA00022837"/>
    </source>
</evidence>
<feature type="compositionally biased region" description="Basic and acidic residues" evidence="20">
    <location>
        <begin position="407"/>
        <end position="423"/>
    </location>
</feature>
<dbReference type="InterPro" id="IPR052603">
    <property type="entry name" value="EFCB6"/>
</dbReference>
<proteinExistence type="predicted"/>
<evidence type="ECO:0000256" key="15">
    <source>
        <dbReference type="ARBA" id="ARBA00023273"/>
    </source>
</evidence>
<evidence type="ECO:0000256" key="14">
    <source>
        <dbReference type="ARBA" id="ARBA00023242"/>
    </source>
</evidence>
<feature type="domain" description="EF-hand" evidence="21">
    <location>
        <begin position="762"/>
        <end position="797"/>
    </location>
</feature>
<evidence type="ECO:0000256" key="3">
    <source>
        <dbReference type="ARBA" id="ARBA00022490"/>
    </source>
</evidence>
<evidence type="ECO:0000256" key="17">
    <source>
        <dbReference type="ARBA" id="ARBA00063636"/>
    </source>
</evidence>
<keyword evidence="13" id="KW-0206">Cytoskeleton</keyword>